<name>A0AB74CMU7_ASPFL</name>
<protein>
    <recommendedName>
        <fullName evidence="1">PD-(D/E)XK nuclease-like domain-containing protein</fullName>
    </recommendedName>
</protein>
<dbReference type="EMBL" id="QQZZ01000028">
    <property type="protein sequence ID" value="RMZ47556.1"/>
    <property type="molecule type" value="Genomic_DNA"/>
</dbReference>
<evidence type="ECO:0000313" key="3">
    <source>
        <dbReference type="Proteomes" id="UP000275480"/>
    </source>
</evidence>
<sequence>MNPQDSAVWRWLRDVPCATVATPPDTAPSTPLGDLIRKRTMTTRSTSPAKRQRILDDNKDESAWCTKVVYPMFHLASKGSMLKAENVQPQTINSELLPTMPKNYRVQKKCDYAFYYHEDTQQVSDLYDALTCAGAGDVLSQTTDSHTKRRLLFSGLEVKHENGGKDEALAQLATWIVAGMENTRKLWSQSSEEVHSYRDLPPMVGWTIVGLDWYTWVTFGATNNGTDRLYVVGPCKAAATDTRDVYGAFKVLKLCGEPRLMQALSIGLGCGRTFESRYAPTVPLDN</sequence>
<evidence type="ECO:0000313" key="2">
    <source>
        <dbReference type="EMBL" id="RMZ47556.1"/>
    </source>
</evidence>
<dbReference type="InterPro" id="IPR046797">
    <property type="entry name" value="PDDEXK_12"/>
</dbReference>
<proteinExistence type="predicted"/>
<comment type="caution">
    <text evidence="2">The sequence shown here is derived from an EMBL/GenBank/DDBJ whole genome shotgun (WGS) entry which is preliminary data.</text>
</comment>
<dbReference type="AlphaFoldDB" id="A0AB74CMU7"/>
<dbReference type="Proteomes" id="UP000275480">
    <property type="component" value="Unassembled WGS sequence"/>
</dbReference>
<gene>
    <name evidence="2" type="ORF">CA14_010435</name>
</gene>
<feature type="domain" description="PD-(D/E)XK nuclease-like" evidence="1">
    <location>
        <begin position="52"/>
        <end position="254"/>
    </location>
</feature>
<evidence type="ECO:0000259" key="1">
    <source>
        <dbReference type="Pfam" id="PF20516"/>
    </source>
</evidence>
<organism evidence="2 3">
    <name type="scientific">Aspergillus flavus</name>
    <dbReference type="NCBI Taxonomy" id="5059"/>
    <lineage>
        <taxon>Eukaryota</taxon>
        <taxon>Fungi</taxon>
        <taxon>Dikarya</taxon>
        <taxon>Ascomycota</taxon>
        <taxon>Pezizomycotina</taxon>
        <taxon>Eurotiomycetes</taxon>
        <taxon>Eurotiomycetidae</taxon>
        <taxon>Eurotiales</taxon>
        <taxon>Aspergillaceae</taxon>
        <taxon>Aspergillus</taxon>
        <taxon>Aspergillus subgen. Circumdati</taxon>
    </lineage>
</organism>
<dbReference type="Pfam" id="PF20516">
    <property type="entry name" value="PDDEXK_12"/>
    <property type="match status" value="1"/>
</dbReference>
<accession>A0AB74CMU7</accession>
<reference evidence="2 3" key="1">
    <citation type="submission" date="2018-07" db="EMBL/GenBank/DDBJ databases">
        <title>Identification of spontaneous genetic mutation associated with occurrence of a yellow conidial color mutant of Aspergillus flavus.</title>
        <authorList>
            <person name="Chang P.-K."/>
            <person name="Mack B.M."/>
            <person name="Scharfenstein L."/>
            <person name="Gilbert M.K."/>
        </authorList>
    </citation>
    <scope>NUCLEOTIDE SEQUENCE [LARGE SCALE GENOMIC DNA]</scope>
    <source>
        <strain evidence="2 3">CA14</strain>
    </source>
</reference>